<comment type="similarity">
    <text evidence="4">Belongs to the cytochrome b5 family.</text>
</comment>
<dbReference type="PROSITE" id="PS00191">
    <property type="entry name" value="CYTOCHROME_B5_1"/>
    <property type="match status" value="1"/>
</dbReference>
<dbReference type="Proteomes" id="UP000078113">
    <property type="component" value="Unassembled WGS sequence"/>
</dbReference>
<evidence type="ECO:0000313" key="7">
    <source>
        <dbReference type="EMBL" id="KAE8269966.1"/>
    </source>
</evidence>
<dbReference type="Gene3D" id="3.10.120.10">
    <property type="entry name" value="Cytochrome b5-like heme/steroid binding domain"/>
    <property type="match status" value="1"/>
</dbReference>
<evidence type="ECO:0000256" key="3">
    <source>
        <dbReference type="ARBA" id="ARBA00023004"/>
    </source>
</evidence>
<dbReference type="InterPro" id="IPR001199">
    <property type="entry name" value="Cyt_B5-like_heme/steroid-bd"/>
</dbReference>
<dbReference type="EMBL" id="LWDG02000070">
    <property type="protein sequence ID" value="KAE8269966.1"/>
    <property type="molecule type" value="Genomic_DNA"/>
</dbReference>
<protein>
    <recommendedName>
        <fullName evidence="6">Cytochrome b5 heme-binding domain-containing protein</fullName>
    </recommendedName>
</protein>
<dbReference type="PANTHER" id="PTHR46237:SF1">
    <property type="entry name" value="CYTOCHROME B5 REDUCTASE 4"/>
    <property type="match status" value="1"/>
</dbReference>
<evidence type="ECO:0000256" key="2">
    <source>
        <dbReference type="ARBA" id="ARBA00022723"/>
    </source>
</evidence>
<keyword evidence="3 4" id="KW-0408">Iron</keyword>
<evidence type="ECO:0000256" key="4">
    <source>
        <dbReference type="RuleBase" id="RU362121"/>
    </source>
</evidence>
<dbReference type="AlphaFoldDB" id="A0A8X7T5W4"/>
<organism evidence="7 8">
    <name type="scientific">Tilletia walkeri</name>
    <dbReference type="NCBI Taxonomy" id="117179"/>
    <lineage>
        <taxon>Eukaryota</taxon>
        <taxon>Fungi</taxon>
        <taxon>Dikarya</taxon>
        <taxon>Basidiomycota</taxon>
        <taxon>Ustilaginomycotina</taxon>
        <taxon>Exobasidiomycetes</taxon>
        <taxon>Tilletiales</taxon>
        <taxon>Tilletiaceae</taxon>
        <taxon>Tilletia</taxon>
    </lineage>
</organism>
<keyword evidence="1 4" id="KW-0349">Heme</keyword>
<feature type="region of interest" description="Disordered" evidence="5">
    <location>
        <begin position="1"/>
        <end position="156"/>
    </location>
</feature>
<dbReference type="Pfam" id="PF00173">
    <property type="entry name" value="Cyt-b5"/>
    <property type="match status" value="1"/>
</dbReference>
<feature type="compositionally biased region" description="Low complexity" evidence="5">
    <location>
        <begin position="70"/>
        <end position="80"/>
    </location>
</feature>
<dbReference type="GO" id="GO:0020037">
    <property type="term" value="F:heme binding"/>
    <property type="evidence" value="ECO:0007669"/>
    <property type="project" value="UniProtKB-UniRule"/>
</dbReference>
<dbReference type="PANTHER" id="PTHR46237">
    <property type="entry name" value="CYTOCHROME B5 REDUCTASE 4 FAMILY MEMBER"/>
    <property type="match status" value="1"/>
</dbReference>
<dbReference type="FunFam" id="3.10.120.10:FF:000001">
    <property type="entry name" value="Cytochrome b5 reductase 4"/>
    <property type="match status" value="1"/>
</dbReference>
<gene>
    <name evidence="7" type="ORF">A4X09_0g2391</name>
</gene>
<dbReference type="InterPro" id="IPR018506">
    <property type="entry name" value="Cyt_B5_heme-BS"/>
</dbReference>
<evidence type="ECO:0000256" key="1">
    <source>
        <dbReference type="ARBA" id="ARBA00022617"/>
    </source>
</evidence>
<evidence type="ECO:0000313" key="8">
    <source>
        <dbReference type="Proteomes" id="UP000078113"/>
    </source>
</evidence>
<keyword evidence="8" id="KW-1185">Reference proteome</keyword>
<dbReference type="SMART" id="SM01117">
    <property type="entry name" value="Cyt-b5"/>
    <property type="match status" value="1"/>
</dbReference>
<dbReference type="PROSITE" id="PS50255">
    <property type="entry name" value="CYTOCHROME_B5_2"/>
    <property type="match status" value="1"/>
</dbReference>
<reference evidence="7" key="2">
    <citation type="journal article" date="2019" name="IMA Fungus">
        <title>Genome sequencing and comparison of five Tilletia species to identify candidate genes for the detection of regulated species infecting wheat.</title>
        <authorList>
            <person name="Nguyen H.D.T."/>
            <person name="Sultana T."/>
            <person name="Kesanakurti P."/>
            <person name="Hambleton S."/>
        </authorList>
    </citation>
    <scope>NUCLEOTIDE SEQUENCE</scope>
    <source>
        <strain evidence="7">DAOMC 236422</strain>
    </source>
</reference>
<proteinExistence type="inferred from homology"/>
<feature type="domain" description="Cytochrome b5 heme-binding" evidence="6">
    <location>
        <begin position="185"/>
        <end position="261"/>
    </location>
</feature>
<feature type="compositionally biased region" description="Low complexity" evidence="5">
    <location>
        <begin position="110"/>
        <end position="122"/>
    </location>
</feature>
<name>A0A8X7T5W4_9BASI</name>
<feature type="compositionally biased region" description="Low complexity" evidence="5">
    <location>
        <begin position="16"/>
        <end position="33"/>
    </location>
</feature>
<dbReference type="GO" id="GO:0046872">
    <property type="term" value="F:metal ion binding"/>
    <property type="evidence" value="ECO:0007669"/>
    <property type="project" value="UniProtKB-UniRule"/>
</dbReference>
<keyword evidence="2 4" id="KW-0479">Metal-binding</keyword>
<dbReference type="InterPro" id="IPR051872">
    <property type="entry name" value="Cytochrome_b5/Flavoprotein_Rdt"/>
</dbReference>
<dbReference type="GO" id="GO:0005737">
    <property type="term" value="C:cytoplasm"/>
    <property type="evidence" value="ECO:0007669"/>
    <property type="project" value="TreeGrafter"/>
</dbReference>
<dbReference type="InterPro" id="IPR036400">
    <property type="entry name" value="Cyt_B5-like_heme/steroid_sf"/>
</dbReference>
<sequence length="263" mass="27509">MSLADISLDTITLTLPPSASSSSSSRSTPSKPAADSDTDDDQPNTSSTSNNTRPYARNALPSLRASLQVPPSTSASTAPPGVGGAPSARLGPSLSINSNTSFLVPPPPSSSSLLKPSPASTLRLPPAQGAGGSAVSASALKPGEARAEMPTSKKRTKVALAPGCSALDWARLKTTDDLRGGITSLMRITPSELKKHKSPDDVWSAFNNKVYNLTPYMRFHPGGEDELMRVAGRDGTRLFMLTHSWVNLDSIMDGTLVGILVKE</sequence>
<feature type="compositionally biased region" description="Polar residues" evidence="5">
    <location>
        <begin position="43"/>
        <end position="53"/>
    </location>
</feature>
<evidence type="ECO:0000259" key="6">
    <source>
        <dbReference type="PROSITE" id="PS50255"/>
    </source>
</evidence>
<accession>A0A8X7T5W4</accession>
<reference evidence="7" key="1">
    <citation type="submission" date="2016-04" db="EMBL/GenBank/DDBJ databases">
        <authorList>
            <person name="Nguyen H.D."/>
            <person name="Samba Siva P."/>
            <person name="Cullis J."/>
            <person name="Levesque C.A."/>
            <person name="Hambleton S."/>
        </authorList>
    </citation>
    <scope>NUCLEOTIDE SEQUENCE</scope>
    <source>
        <strain evidence="7">DAOMC 236422</strain>
    </source>
</reference>
<dbReference type="GO" id="GO:0004128">
    <property type="term" value="F:cytochrome-b5 reductase activity, acting on NAD(P)H"/>
    <property type="evidence" value="ECO:0007669"/>
    <property type="project" value="TreeGrafter"/>
</dbReference>
<comment type="caution">
    <text evidence="7">The sequence shown here is derived from an EMBL/GenBank/DDBJ whole genome shotgun (WGS) entry which is preliminary data.</text>
</comment>
<dbReference type="SUPFAM" id="SSF55856">
    <property type="entry name" value="Cytochrome b5-like heme/steroid binding domain"/>
    <property type="match status" value="1"/>
</dbReference>
<evidence type="ECO:0000256" key="5">
    <source>
        <dbReference type="SAM" id="MobiDB-lite"/>
    </source>
</evidence>